<keyword evidence="5" id="KW-1185">Reference proteome</keyword>
<organism evidence="2 4">
    <name type="scientific">Methylobacterium oxalidis</name>
    <dbReference type="NCBI Taxonomy" id="944322"/>
    <lineage>
        <taxon>Bacteria</taxon>
        <taxon>Pseudomonadati</taxon>
        <taxon>Pseudomonadota</taxon>
        <taxon>Alphaproteobacteria</taxon>
        <taxon>Hyphomicrobiales</taxon>
        <taxon>Methylobacteriaceae</taxon>
        <taxon>Methylobacterium</taxon>
    </lineage>
</organism>
<dbReference type="RefSeq" id="WP_147025148.1">
    <property type="nucleotide sequence ID" value="NZ_BJZU01000021.1"/>
</dbReference>
<reference evidence="3" key="1">
    <citation type="journal article" date="2014" name="Int. J. Syst. Evol. Microbiol.">
        <title>Complete genome of a new Firmicutes species belonging to the dominant human colonic microbiota ('Ruminococcus bicirculans') reveals two chromosomes and a selective capacity to utilize plant glucans.</title>
        <authorList>
            <consortium name="NISC Comparative Sequencing Program"/>
            <person name="Wegmann U."/>
            <person name="Louis P."/>
            <person name="Goesmann A."/>
            <person name="Henrissat B."/>
            <person name="Duncan S.H."/>
            <person name="Flint H.J."/>
        </authorList>
    </citation>
    <scope>NUCLEOTIDE SEQUENCE</scope>
    <source>
        <strain evidence="3">NBRC 107715</strain>
    </source>
</reference>
<comment type="caution">
    <text evidence="2">The sequence shown here is derived from an EMBL/GenBank/DDBJ whole genome shotgun (WGS) entry which is preliminary data.</text>
</comment>
<dbReference type="OrthoDB" id="7677847at2"/>
<proteinExistence type="predicted"/>
<evidence type="ECO:0000313" key="4">
    <source>
        <dbReference type="Proteomes" id="UP000321960"/>
    </source>
</evidence>
<name>A0A512J0D8_9HYPH</name>
<protein>
    <recommendedName>
        <fullName evidence="6">Flagellar basal-body protein FlbY</fullName>
    </recommendedName>
</protein>
<evidence type="ECO:0000313" key="2">
    <source>
        <dbReference type="EMBL" id="GEP03434.1"/>
    </source>
</evidence>
<gene>
    <name evidence="3" type="ORF">GCM10007888_17420</name>
    <name evidence="2" type="ORF">MOX02_14720</name>
</gene>
<sequence>MAPDRASAPVRIADRAGAEALVAEVMGLMQALETVLGEESAHVREGRLRQGLDLTQRKTALAASYFQGLETAKLNAVALARFAPQGVETLKAGHRRFAQAVEANQTVLATAKTVSEGLIKSLADEIGRSRAPSVYGAPSVAPSPYGRGTRSGPLVLSRSL</sequence>
<accession>A0A512J0D8</accession>
<reference evidence="3" key="4">
    <citation type="submission" date="2023-01" db="EMBL/GenBank/DDBJ databases">
        <title>Draft genome sequence of Methylobacterium oxalidis strain NBRC 107715.</title>
        <authorList>
            <person name="Sun Q."/>
            <person name="Mori K."/>
        </authorList>
    </citation>
    <scope>NUCLEOTIDE SEQUENCE</scope>
    <source>
        <strain evidence="3">NBRC 107715</strain>
    </source>
</reference>
<dbReference type="EMBL" id="BJZU01000021">
    <property type="protein sequence ID" value="GEP03434.1"/>
    <property type="molecule type" value="Genomic_DNA"/>
</dbReference>
<feature type="region of interest" description="Disordered" evidence="1">
    <location>
        <begin position="133"/>
        <end position="160"/>
    </location>
</feature>
<reference evidence="2 4" key="3">
    <citation type="submission" date="2019-07" db="EMBL/GenBank/DDBJ databases">
        <title>Whole genome shotgun sequence of Methylobacterium oxalidis NBRC 107715.</title>
        <authorList>
            <person name="Hosoyama A."/>
            <person name="Uohara A."/>
            <person name="Ohji S."/>
            <person name="Ichikawa N."/>
        </authorList>
    </citation>
    <scope>NUCLEOTIDE SEQUENCE [LARGE SCALE GENOMIC DNA]</scope>
    <source>
        <strain evidence="2 4">NBRC 107715</strain>
    </source>
</reference>
<reference evidence="5" key="2">
    <citation type="journal article" date="2019" name="Int. J. Syst. Evol. Microbiol.">
        <title>The Global Catalogue of Microorganisms (GCM) 10K type strain sequencing project: providing services to taxonomists for standard genome sequencing and annotation.</title>
        <authorList>
            <consortium name="The Broad Institute Genomics Platform"/>
            <consortium name="The Broad Institute Genome Sequencing Center for Infectious Disease"/>
            <person name="Wu L."/>
            <person name="Ma J."/>
        </authorList>
    </citation>
    <scope>NUCLEOTIDE SEQUENCE [LARGE SCALE GENOMIC DNA]</scope>
    <source>
        <strain evidence="5">NBRC 107715</strain>
    </source>
</reference>
<dbReference type="Proteomes" id="UP001156856">
    <property type="component" value="Unassembled WGS sequence"/>
</dbReference>
<dbReference type="Proteomes" id="UP000321960">
    <property type="component" value="Unassembled WGS sequence"/>
</dbReference>
<dbReference type="EMBL" id="BSPK01000021">
    <property type="protein sequence ID" value="GLS63361.1"/>
    <property type="molecule type" value="Genomic_DNA"/>
</dbReference>
<evidence type="ECO:0008006" key="6">
    <source>
        <dbReference type="Google" id="ProtNLM"/>
    </source>
</evidence>
<dbReference type="AlphaFoldDB" id="A0A512J0D8"/>
<evidence type="ECO:0000256" key="1">
    <source>
        <dbReference type="SAM" id="MobiDB-lite"/>
    </source>
</evidence>
<evidence type="ECO:0000313" key="5">
    <source>
        <dbReference type="Proteomes" id="UP001156856"/>
    </source>
</evidence>
<evidence type="ECO:0000313" key="3">
    <source>
        <dbReference type="EMBL" id="GLS63361.1"/>
    </source>
</evidence>